<evidence type="ECO:0000313" key="2">
    <source>
        <dbReference type="Proteomes" id="UP000297564"/>
    </source>
</evidence>
<keyword evidence="2" id="KW-1185">Reference proteome</keyword>
<reference evidence="1 2" key="1">
    <citation type="submission" date="2019-03" db="EMBL/GenBank/DDBJ databases">
        <title>Ramlibacter rhizophilus CCTCC AB2015357, whole genome shotgun sequence.</title>
        <authorList>
            <person name="Zhang X."/>
            <person name="Feng G."/>
            <person name="Zhu H."/>
        </authorList>
    </citation>
    <scope>NUCLEOTIDE SEQUENCE [LARGE SCALE GENOMIC DNA]</scope>
    <source>
        <strain evidence="1 2">CCTCC AB2015357</strain>
    </source>
</reference>
<comment type="caution">
    <text evidence="1">The sequence shown here is derived from an EMBL/GenBank/DDBJ whole genome shotgun (WGS) entry which is preliminary data.</text>
</comment>
<organism evidence="1 2">
    <name type="scientific">Ramlibacter rhizophilus</name>
    <dbReference type="NCBI Taxonomy" id="1781167"/>
    <lineage>
        <taxon>Bacteria</taxon>
        <taxon>Pseudomonadati</taxon>
        <taxon>Pseudomonadota</taxon>
        <taxon>Betaproteobacteria</taxon>
        <taxon>Burkholderiales</taxon>
        <taxon>Comamonadaceae</taxon>
        <taxon>Ramlibacter</taxon>
    </lineage>
</organism>
<dbReference type="RefSeq" id="WP_135284768.1">
    <property type="nucleotide sequence ID" value="NZ_SMLL01000003.1"/>
</dbReference>
<accession>A0A4Z0BU04</accession>
<proteinExistence type="predicted"/>
<name>A0A4Z0BU04_9BURK</name>
<dbReference type="EMBL" id="SMLL01000003">
    <property type="protein sequence ID" value="TFZ01469.1"/>
    <property type="molecule type" value="Genomic_DNA"/>
</dbReference>
<protein>
    <submittedName>
        <fullName evidence="1">Uncharacterized protein</fullName>
    </submittedName>
</protein>
<sequence>MKLTGRLIAKRDIGFDLVGESYPGCVSESNNSHGVNGVSVDLSNANPPLAVEEFVQCYRNQRESDIRNAYKEDVAAHVIIEKAGKPKK</sequence>
<dbReference type="AlphaFoldDB" id="A0A4Z0BU04"/>
<dbReference type="Proteomes" id="UP000297564">
    <property type="component" value="Unassembled WGS sequence"/>
</dbReference>
<evidence type="ECO:0000313" key="1">
    <source>
        <dbReference type="EMBL" id="TFZ01469.1"/>
    </source>
</evidence>
<gene>
    <name evidence="1" type="ORF">EZ242_08845</name>
</gene>